<dbReference type="RefSeq" id="WP_304378382.1">
    <property type="nucleotide sequence ID" value="NZ_JAUOZU010000018.1"/>
</dbReference>
<keyword evidence="2" id="KW-1185">Reference proteome</keyword>
<accession>A0ABT8YRU4</accession>
<organism evidence="1 2">
    <name type="scientific">Rhizobium alvei</name>
    <dbReference type="NCBI Taxonomy" id="1132659"/>
    <lineage>
        <taxon>Bacteria</taxon>
        <taxon>Pseudomonadati</taxon>
        <taxon>Pseudomonadota</taxon>
        <taxon>Alphaproteobacteria</taxon>
        <taxon>Hyphomicrobiales</taxon>
        <taxon>Rhizobiaceae</taxon>
        <taxon>Rhizobium/Agrobacterium group</taxon>
        <taxon>Rhizobium</taxon>
    </lineage>
</organism>
<reference evidence="1" key="2">
    <citation type="submission" date="2023-07" db="EMBL/GenBank/DDBJ databases">
        <authorList>
            <person name="Shen H."/>
        </authorList>
    </citation>
    <scope>NUCLEOTIDE SEQUENCE</scope>
    <source>
        <strain evidence="1">TNR-22</strain>
    </source>
</reference>
<proteinExistence type="predicted"/>
<sequence length="177" mass="19014">MADLSFAQAVDALYRVLDMPAPLRPELVSGHHRIEFEIDDKPVGISLRLAPNGRAVIVEADDPPRFADDRSVRQEQIRQVLMTALGLSATNRAAAGLKESGAIEQPPALAVTARVALSHPLGQIGREMKSAIEDVMEQLEWQGAHLAAGGSSVGRGAPYIASGTHHANEEEFLVLRP</sequence>
<comment type="caution">
    <text evidence="1">The sequence shown here is derived from an EMBL/GenBank/DDBJ whole genome shotgun (WGS) entry which is preliminary data.</text>
</comment>
<dbReference type="EMBL" id="JAUOZU010000018">
    <property type="protein sequence ID" value="MDO6966454.1"/>
    <property type="molecule type" value="Genomic_DNA"/>
</dbReference>
<gene>
    <name evidence="1" type="ORF">Q4481_21075</name>
</gene>
<evidence type="ECO:0000313" key="1">
    <source>
        <dbReference type="EMBL" id="MDO6966454.1"/>
    </source>
</evidence>
<evidence type="ECO:0000313" key="2">
    <source>
        <dbReference type="Proteomes" id="UP001174932"/>
    </source>
</evidence>
<dbReference type="Proteomes" id="UP001174932">
    <property type="component" value="Unassembled WGS sequence"/>
</dbReference>
<name>A0ABT8YRU4_9HYPH</name>
<protein>
    <submittedName>
        <fullName evidence="1">Uncharacterized protein</fullName>
    </submittedName>
</protein>
<reference evidence="1" key="1">
    <citation type="journal article" date="2015" name="Int. J. Syst. Evol. Microbiol.">
        <title>Rhizobium alvei sp. nov., isolated from a freshwater river.</title>
        <authorList>
            <person name="Sheu S.Y."/>
            <person name="Huang H.W."/>
            <person name="Young C.C."/>
            <person name="Chen W.M."/>
        </authorList>
    </citation>
    <scope>NUCLEOTIDE SEQUENCE</scope>
    <source>
        <strain evidence="1">TNR-22</strain>
    </source>
</reference>